<evidence type="ECO:0000313" key="6">
    <source>
        <dbReference type="EMBL" id="CAL8096643.1"/>
    </source>
</evidence>
<dbReference type="Proteomes" id="UP001642540">
    <property type="component" value="Unassembled WGS sequence"/>
</dbReference>
<evidence type="ECO:0000256" key="3">
    <source>
        <dbReference type="ARBA" id="ARBA00022980"/>
    </source>
</evidence>
<name>A0ABP1QBF4_9HEXA</name>
<evidence type="ECO:0008006" key="8">
    <source>
        <dbReference type="Google" id="ProtNLM"/>
    </source>
</evidence>
<keyword evidence="5" id="KW-0687">Ribonucleoprotein</keyword>
<comment type="caution">
    <text evidence="6">The sequence shown here is derived from an EMBL/GenBank/DDBJ whole genome shotgun (WGS) entry which is preliminary data.</text>
</comment>
<evidence type="ECO:0000256" key="4">
    <source>
        <dbReference type="ARBA" id="ARBA00023128"/>
    </source>
</evidence>
<dbReference type="PANTHER" id="PTHR12899">
    <property type="entry name" value="39S RIBOSOMAL PROTEIN L18, MITOCHONDRIAL"/>
    <property type="match status" value="1"/>
</dbReference>
<dbReference type="EMBL" id="CAXLJM020000028">
    <property type="protein sequence ID" value="CAL8096643.1"/>
    <property type="molecule type" value="Genomic_DNA"/>
</dbReference>
<dbReference type="InterPro" id="IPR057268">
    <property type="entry name" value="Ribosomal_L18"/>
</dbReference>
<evidence type="ECO:0000256" key="1">
    <source>
        <dbReference type="ARBA" id="ARBA00004173"/>
    </source>
</evidence>
<dbReference type="PANTHER" id="PTHR12899:SF3">
    <property type="entry name" value="LARGE RIBOSOMAL SUBUNIT PROTEIN UL18M"/>
    <property type="match status" value="1"/>
</dbReference>
<dbReference type="CDD" id="cd00432">
    <property type="entry name" value="Ribosomal_L18_L5e"/>
    <property type="match status" value="1"/>
</dbReference>
<evidence type="ECO:0000256" key="2">
    <source>
        <dbReference type="ARBA" id="ARBA00007116"/>
    </source>
</evidence>
<proteinExistence type="inferred from homology"/>
<accession>A0ABP1QBF4</accession>
<evidence type="ECO:0000313" key="7">
    <source>
        <dbReference type="Proteomes" id="UP001642540"/>
    </source>
</evidence>
<protein>
    <recommendedName>
        <fullName evidence="8">39S ribosomal protein L18, mitochondrial</fullName>
    </recommendedName>
</protein>
<organism evidence="6 7">
    <name type="scientific">Orchesella dallaii</name>
    <dbReference type="NCBI Taxonomy" id="48710"/>
    <lineage>
        <taxon>Eukaryota</taxon>
        <taxon>Metazoa</taxon>
        <taxon>Ecdysozoa</taxon>
        <taxon>Arthropoda</taxon>
        <taxon>Hexapoda</taxon>
        <taxon>Collembola</taxon>
        <taxon>Entomobryomorpha</taxon>
        <taxon>Entomobryoidea</taxon>
        <taxon>Orchesellidae</taxon>
        <taxon>Orchesellinae</taxon>
        <taxon>Orchesella</taxon>
    </lineage>
</organism>
<dbReference type="Gene3D" id="3.30.420.80">
    <property type="entry name" value="Ribosomal protein S11"/>
    <property type="match status" value="1"/>
</dbReference>
<evidence type="ECO:0000256" key="5">
    <source>
        <dbReference type="ARBA" id="ARBA00023274"/>
    </source>
</evidence>
<reference evidence="6 7" key="1">
    <citation type="submission" date="2024-08" db="EMBL/GenBank/DDBJ databases">
        <authorList>
            <person name="Cucini C."/>
            <person name="Frati F."/>
        </authorList>
    </citation>
    <scope>NUCLEOTIDE SEQUENCE [LARGE SCALE GENOMIC DNA]</scope>
</reference>
<keyword evidence="7" id="KW-1185">Reference proteome</keyword>
<dbReference type="SUPFAM" id="SSF53137">
    <property type="entry name" value="Translational machinery components"/>
    <property type="match status" value="1"/>
</dbReference>
<keyword evidence="4" id="KW-0496">Mitochondrion</keyword>
<sequence length="242" mass="27954">MSLTKVRSYFSICSHLSKVRTTSIGSIAGLESKNPLAWCRYFSSKTDFPANDSIVPKFVINRNPRNLEKLRIGDKPDGWRFEKEDRKFWNKVTLDISAKHITATIKHYFGPSPVVVSTQEWCIKKYLYSTNDASAAKLVGQVLGRRCLQAGITEVACFFTEEERKKEKVSLFLKAIEDVGIGLTEPSQITPDWNVNHWEIPETPWDVYEDVDDTFSPAVKLRGYAIRKHQHPKRRHMREYNE</sequence>
<gene>
    <name evidence="6" type="ORF">ODALV1_LOCUS9412</name>
</gene>
<comment type="similarity">
    <text evidence="2">Belongs to the universal ribosomal protein uL18 family.</text>
</comment>
<dbReference type="InterPro" id="IPR005484">
    <property type="entry name" value="Ribosomal_uL18_bac/plant/anim"/>
</dbReference>
<comment type="subcellular location">
    <subcellularLocation>
        <location evidence="1">Mitochondrion</location>
    </subcellularLocation>
</comment>
<dbReference type="InterPro" id="IPR036967">
    <property type="entry name" value="Ribosomal_uS11_sf"/>
</dbReference>
<keyword evidence="3" id="KW-0689">Ribosomal protein</keyword>